<protein>
    <submittedName>
        <fullName evidence="3">Uncharacterized protein</fullName>
    </submittedName>
</protein>
<keyword evidence="1" id="KW-0175">Coiled coil</keyword>
<dbReference type="Proteomes" id="UP000886595">
    <property type="component" value="Unassembled WGS sequence"/>
</dbReference>
<name>A0A8X7W5B6_BRACI</name>
<comment type="caution">
    <text evidence="3">The sequence shown here is derived from an EMBL/GenBank/DDBJ whole genome shotgun (WGS) entry which is preliminary data.</text>
</comment>
<evidence type="ECO:0000313" key="4">
    <source>
        <dbReference type="Proteomes" id="UP000886595"/>
    </source>
</evidence>
<organism evidence="3 4">
    <name type="scientific">Brassica carinata</name>
    <name type="common">Ethiopian mustard</name>
    <name type="synonym">Abyssinian cabbage</name>
    <dbReference type="NCBI Taxonomy" id="52824"/>
    <lineage>
        <taxon>Eukaryota</taxon>
        <taxon>Viridiplantae</taxon>
        <taxon>Streptophyta</taxon>
        <taxon>Embryophyta</taxon>
        <taxon>Tracheophyta</taxon>
        <taxon>Spermatophyta</taxon>
        <taxon>Magnoliopsida</taxon>
        <taxon>eudicotyledons</taxon>
        <taxon>Gunneridae</taxon>
        <taxon>Pentapetalae</taxon>
        <taxon>rosids</taxon>
        <taxon>malvids</taxon>
        <taxon>Brassicales</taxon>
        <taxon>Brassicaceae</taxon>
        <taxon>Brassiceae</taxon>
        <taxon>Brassica</taxon>
    </lineage>
</organism>
<feature type="transmembrane region" description="Helical" evidence="2">
    <location>
        <begin position="44"/>
        <end position="63"/>
    </location>
</feature>
<feature type="coiled-coil region" evidence="1">
    <location>
        <begin position="4"/>
        <end position="31"/>
    </location>
</feature>
<accession>A0A8X7W5B6</accession>
<keyword evidence="2" id="KW-0812">Transmembrane</keyword>
<evidence type="ECO:0000256" key="1">
    <source>
        <dbReference type="SAM" id="Coils"/>
    </source>
</evidence>
<dbReference type="AlphaFoldDB" id="A0A8X7W5B6"/>
<proteinExistence type="predicted"/>
<reference evidence="3 4" key="1">
    <citation type="submission" date="2020-02" db="EMBL/GenBank/DDBJ databases">
        <authorList>
            <person name="Ma Q."/>
            <person name="Huang Y."/>
            <person name="Song X."/>
            <person name="Pei D."/>
        </authorList>
    </citation>
    <scope>NUCLEOTIDE SEQUENCE [LARGE SCALE GENOMIC DNA]</scope>
    <source>
        <strain evidence="3">Sxm20200214</strain>
        <tissue evidence="3">Leaf</tissue>
    </source>
</reference>
<keyword evidence="2" id="KW-0472">Membrane</keyword>
<dbReference type="EMBL" id="JAAMPC010000002">
    <property type="protein sequence ID" value="KAG2324198.1"/>
    <property type="molecule type" value="Genomic_DNA"/>
</dbReference>
<evidence type="ECO:0000313" key="3">
    <source>
        <dbReference type="EMBL" id="KAG2324198.1"/>
    </source>
</evidence>
<gene>
    <name evidence="3" type="ORF">Bca52824_006926</name>
</gene>
<keyword evidence="2" id="KW-1133">Transmembrane helix</keyword>
<keyword evidence="4" id="KW-1185">Reference proteome</keyword>
<evidence type="ECO:0000256" key="2">
    <source>
        <dbReference type="SAM" id="Phobius"/>
    </source>
</evidence>
<sequence length="124" mass="14263">MEELRDYQKQLRQVKDECNQSEQKLVVVQKTVSELSKKITGVKLMLCVLVLIGLVLFFVRGIASKASYDSYISCHLNNKVQYKDSHGAFCFSSCTIRPPSHQDFHYPSPLLCFLFIRTCSSIFF</sequence>